<evidence type="ECO:0000313" key="1">
    <source>
        <dbReference type="EMBL" id="GGG46589.1"/>
    </source>
</evidence>
<comment type="caution">
    <text evidence="1">The sequence shown here is derived from an EMBL/GenBank/DDBJ whole genome shotgun (WGS) entry which is preliminary data.</text>
</comment>
<accession>A0ABQ1WXX8</accession>
<dbReference type="EMBL" id="BMIX01000017">
    <property type="protein sequence ID" value="GGG46589.1"/>
    <property type="molecule type" value="Genomic_DNA"/>
</dbReference>
<gene>
    <name evidence="1" type="ORF">GCM10011532_33100</name>
</gene>
<organism evidence="1 2">
    <name type="scientific">Christiangramia forsetii</name>
    <dbReference type="NCBI Taxonomy" id="411153"/>
    <lineage>
        <taxon>Bacteria</taxon>
        <taxon>Pseudomonadati</taxon>
        <taxon>Bacteroidota</taxon>
        <taxon>Flavobacteriia</taxon>
        <taxon>Flavobacteriales</taxon>
        <taxon>Flavobacteriaceae</taxon>
        <taxon>Christiangramia</taxon>
    </lineage>
</organism>
<dbReference type="RefSeq" id="WP_011708805.1">
    <property type="nucleotide sequence ID" value="NZ_BMIX01000017.1"/>
</dbReference>
<evidence type="ECO:0000313" key="2">
    <source>
        <dbReference type="Proteomes" id="UP000605733"/>
    </source>
</evidence>
<name>A0ABQ1WXX8_9FLAO</name>
<sequence length="233" mass="27349">MSAEIKFATGRVSLLGISTILGIEQEGVINLLRNAGFDIYNIPFTKLNDAHLGVLSKAYVKAVKSYYSRTSKNLKYLSQDEIEDSRIFFSKFIKRSTFFYFDPDPKDQVFKKKLDERLIIDFFFELIDKIELRESISELNNLVDYNFTDDVFSRIRYRIKIDVKLKYILKDLRSSIHSILVCFHYHIFSDDEDNTIEANRSRFSGKDFFTGEALKLFKFLKFLPKCETKILSI</sequence>
<proteinExistence type="predicted"/>
<dbReference type="Proteomes" id="UP000605733">
    <property type="component" value="Unassembled WGS sequence"/>
</dbReference>
<protein>
    <submittedName>
        <fullName evidence="1">Uncharacterized protein</fullName>
    </submittedName>
</protein>
<keyword evidence="2" id="KW-1185">Reference proteome</keyword>
<reference evidence="2" key="1">
    <citation type="journal article" date="2019" name="Int. J. Syst. Evol. Microbiol.">
        <title>The Global Catalogue of Microorganisms (GCM) 10K type strain sequencing project: providing services to taxonomists for standard genome sequencing and annotation.</title>
        <authorList>
            <consortium name="The Broad Institute Genomics Platform"/>
            <consortium name="The Broad Institute Genome Sequencing Center for Infectious Disease"/>
            <person name="Wu L."/>
            <person name="Ma J."/>
        </authorList>
    </citation>
    <scope>NUCLEOTIDE SEQUENCE [LARGE SCALE GENOMIC DNA]</scope>
    <source>
        <strain evidence="2">CGMCC 1.15422</strain>
    </source>
</reference>